<evidence type="ECO:0000313" key="3">
    <source>
        <dbReference type="EMBL" id="PPF11010.1"/>
    </source>
</evidence>
<evidence type="ECO:0000313" key="4">
    <source>
        <dbReference type="EMBL" id="PPH74087.1"/>
    </source>
</evidence>
<dbReference type="GeneID" id="49821007"/>
<dbReference type="SUPFAM" id="SSF56796">
    <property type="entry name" value="Dehydroquinate synthase-like"/>
    <property type="match status" value="1"/>
</dbReference>
<dbReference type="Gene3D" id="3.40.50.1970">
    <property type="match status" value="1"/>
</dbReference>
<dbReference type="InterPro" id="IPR039697">
    <property type="entry name" value="Alcohol_dehydrogenase_Fe"/>
</dbReference>
<dbReference type="Pfam" id="PF00465">
    <property type="entry name" value="Fe-ADH"/>
    <property type="match status" value="1"/>
</dbReference>
<evidence type="ECO:0000313" key="5">
    <source>
        <dbReference type="Proteomes" id="UP000237881"/>
    </source>
</evidence>
<dbReference type="Proteomes" id="UP000237881">
    <property type="component" value="Unassembled WGS sequence"/>
</dbReference>
<feature type="domain" description="Alcohol dehydrogenase iron-type/glycerol dehydrogenase GldA" evidence="2">
    <location>
        <begin position="11"/>
        <end position="175"/>
    </location>
</feature>
<dbReference type="AlphaFoldDB" id="A0ABD6W6V0"/>
<keyword evidence="6" id="KW-1185">Reference proteome</keyword>
<evidence type="ECO:0000256" key="1">
    <source>
        <dbReference type="ARBA" id="ARBA00023002"/>
    </source>
</evidence>
<dbReference type="RefSeq" id="WP_097165199.1">
    <property type="nucleotide sequence ID" value="NZ_CP028129.1"/>
</dbReference>
<dbReference type="KEGG" id="rry:C1O28_11030"/>
<dbReference type="InterPro" id="IPR001670">
    <property type="entry name" value="ADH_Fe/GldA"/>
</dbReference>
<dbReference type="EMBL" id="PSUL01000037">
    <property type="protein sequence ID" value="PPF11010.1"/>
    <property type="molecule type" value="Genomic_DNA"/>
</dbReference>
<dbReference type="PANTHER" id="PTHR11496">
    <property type="entry name" value="ALCOHOL DEHYDROGENASE"/>
    <property type="match status" value="1"/>
</dbReference>
<dbReference type="PANTHER" id="PTHR11496:SF83">
    <property type="entry name" value="HYDROXYACID-OXOACID TRANSHYDROGENASE, MITOCHONDRIAL"/>
    <property type="match status" value="1"/>
</dbReference>
<dbReference type="EMBL" id="PSVT01000039">
    <property type="protein sequence ID" value="PPH74087.1"/>
    <property type="molecule type" value="Genomic_DNA"/>
</dbReference>
<gene>
    <name evidence="3" type="ORF">C5C04_12610</name>
    <name evidence="4" type="ORF">C5C40_13505</name>
</gene>
<evidence type="ECO:0000259" key="2">
    <source>
        <dbReference type="Pfam" id="PF00465"/>
    </source>
</evidence>
<evidence type="ECO:0000313" key="6">
    <source>
        <dbReference type="Proteomes" id="UP000239698"/>
    </source>
</evidence>
<name>A0ABD6W6V0_RATRA</name>
<proteinExistence type="predicted"/>
<reference evidence="5 6" key="1">
    <citation type="submission" date="2018-02" db="EMBL/GenBank/DDBJ databases">
        <title>Bacteriophage NCPPB3778 and a type I-E CRISPR drive the evolution of the US Biological Select Agent, Rathayibacter toxicus.</title>
        <authorList>
            <person name="Davis E.W.II."/>
            <person name="Tabima J.F."/>
            <person name="Weisberg A.J."/>
            <person name="Lopes L.D."/>
            <person name="Wiseman M.S."/>
            <person name="Wiseman M.S."/>
            <person name="Pupko T."/>
            <person name="Belcher M.S."/>
            <person name="Sechler A.J."/>
            <person name="Tancos M.A."/>
            <person name="Schroeder B.K."/>
            <person name="Murray T.D."/>
            <person name="Luster D.G."/>
            <person name="Schneider W.L."/>
            <person name="Rogers E."/>
            <person name="Andreote F.D."/>
            <person name="Grunwald N.J."/>
            <person name="Putnam M.L."/>
            <person name="Chang J.H."/>
        </authorList>
    </citation>
    <scope>NUCLEOTIDE SEQUENCE [LARGE SCALE GENOMIC DNA]</scope>
    <source>
        <strain evidence="4 6">AY1D6</strain>
        <strain evidence="3 5">AY1I9</strain>
    </source>
</reference>
<accession>A0ABD6W6V0</accession>
<organism evidence="3 5">
    <name type="scientific">Rathayibacter rathayi</name>
    <name type="common">Corynebacterium rathayi</name>
    <dbReference type="NCBI Taxonomy" id="33887"/>
    <lineage>
        <taxon>Bacteria</taxon>
        <taxon>Bacillati</taxon>
        <taxon>Actinomycetota</taxon>
        <taxon>Actinomycetes</taxon>
        <taxon>Micrococcales</taxon>
        <taxon>Microbacteriaceae</taxon>
        <taxon>Rathayibacter</taxon>
    </lineage>
</organism>
<comment type="caution">
    <text evidence="3">The sequence shown here is derived from an EMBL/GenBank/DDBJ whole genome shotgun (WGS) entry which is preliminary data.</text>
</comment>
<dbReference type="GO" id="GO:0016491">
    <property type="term" value="F:oxidoreductase activity"/>
    <property type="evidence" value="ECO:0007669"/>
    <property type="project" value="UniProtKB-KW"/>
</dbReference>
<dbReference type="Proteomes" id="UP000239698">
    <property type="component" value="Unassembled WGS sequence"/>
</dbReference>
<keyword evidence="1" id="KW-0560">Oxidoreductase</keyword>
<protein>
    <recommendedName>
        <fullName evidence="2">Alcohol dehydrogenase iron-type/glycerol dehydrogenase GldA domain-containing protein</fullName>
    </recommendedName>
</protein>
<sequence>MMSTLDMSWCPTSLYVGRNVAGRVVASLVRDRTTMVITDAFNEHGAARLLAGGKNNTVIVEGPTLDSLERAHHAIGQQSPGAIVAVGGGTVMDSAKLASALVASGRPFAQFSRMLEGRGEHATRRGLRRSGSLVVAVPTTVGTASEVSPIACVTTGGGHHLVSGDDLRPDFAVIDSANFDSLPSRKVRDGAFEVFMRIAAVGTSSGASPMVRRRAADLGVRLAQACVELVRDEAPAARLEIALIGAESKTSFTGYSSDPHAIQHWYLANELAYAGAFSKVSATAALAPTVWRLLEEGNRRLGDDFAMVEFLAAVRRALPLGSAQASEWVSDFARYLSITLPAVTGDVADRAVDGCLRGWGGPNMALSEWDARSIRAVYEGAISTRSLNA</sequence>